<dbReference type="KEGG" id="pbd:PBOR_15060"/>
<dbReference type="AlphaFoldDB" id="A0A089LDD0"/>
<dbReference type="HOGENOM" id="CLU_2956242_0_0_9"/>
<dbReference type="RefSeq" id="WP_042212705.1">
    <property type="nucleotide sequence ID" value="NZ_CP009285.1"/>
</dbReference>
<dbReference type="Proteomes" id="UP000029518">
    <property type="component" value="Chromosome"/>
</dbReference>
<dbReference type="OrthoDB" id="2658257at2"/>
<organism evidence="1 2">
    <name type="scientific">Paenibacillus borealis</name>
    <dbReference type="NCBI Taxonomy" id="160799"/>
    <lineage>
        <taxon>Bacteria</taxon>
        <taxon>Bacillati</taxon>
        <taxon>Bacillota</taxon>
        <taxon>Bacilli</taxon>
        <taxon>Bacillales</taxon>
        <taxon>Paenibacillaceae</taxon>
        <taxon>Paenibacillus</taxon>
    </lineage>
</organism>
<sequence>MMIFLVLIIWFLSLLVFMLIIRKAIDGSRATYKLDELIQEIRLLRKEIKDNKHIIDKRL</sequence>
<protein>
    <submittedName>
        <fullName evidence="1">Uncharacterized protein</fullName>
    </submittedName>
</protein>
<evidence type="ECO:0000313" key="1">
    <source>
        <dbReference type="EMBL" id="AIQ58100.1"/>
    </source>
</evidence>
<evidence type="ECO:0000313" key="2">
    <source>
        <dbReference type="Proteomes" id="UP000029518"/>
    </source>
</evidence>
<name>A0A089LDD0_PAEBO</name>
<accession>A0A089LDD0</accession>
<gene>
    <name evidence="1" type="ORF">PBOR_15060</name>
</gene>
<proteinExistence type="predicted"/>
<reference evidence="1" key="1">
    <citation type="submission" date="2014-08" db="EMBL/GenBank/DDBJ databases">
        <title>Comparative genomics of the Paenibacillus odorifer group.</title>
        <authorList>
            <person name="den Bakker H.C."/>
            <person name="Tsai Y.-C.Y.-C."/>
            <person name="Martin N."/>
            <person name="Korlach J."/>
            <person name="Wiedmann M."/>
        </authorList>
    </citation>
    <scope>NUCLEOTIDE SEQUENCE [LARGE SCALE GENOMIC DNA]</scope>
    <source>
        <strain evidence="1">DSM 13188</strain>
    </source>
</reference>
<dbReference type="EMBL" id="CP009285">
    <property type="protein sequence ID" value="AIQ58100.1"/>
    <property type="molecule type" value="Genomic_DNA"/>
</dbReference>
<keyword evidence="2" id="KW-1185">Reference proteome</keyword>